<dbReference type="RefSeq" id="WP_268881252.1">
    <property type="nucleotide sequence ID" value="NZ_CP114029.1"/>
</dbReference>
<evidence type="ECO:0000313" key="2">
    <source>
        <dbReference type="EMBL" id="WAP68819.1"/>
    </source>
</evidence>
<keyword evidence="3" id="KW-1185">Reference proteome</keyword>
<proteinExistence type="predicted"/>
<feature type="domain" description="Nucleoside phosphorylase" evidence="1">
    <location>
        <begin position="64"/>
        <end position="332"/>
    </location>
</feature>
<dbReference type="EMBL" id="CP114029">
    <property type="protein sequence ID" value="WAP68819.1"/>
    <property type="molecule type" value="Genomic_DNA"/>
</dbReference>
<evidence type="ECO:0000259" key="1">
    <source>
        <dbReference type="Pfam" id="PF01048"/>
    </source>
</evidence>
<protein>
    <submittedName>
        <fullName evidence="2">5'-methylthioadenosine/S-adenosylhomocysteine nucleosidase</fullName>
    </submittedName>
</protein>
<dbReference type="Proteomes" id="UP001164020">
    <property type="component" value="Chromosome"/>
</dbReference>
<dbReference type="SUPFAM" id="SSF53167">
    <property type="entry name" value="Purine and uridine phosphorylases"/>
    <property type="match status" value="1"/>
</dbReference>
<organism evidence="2 3">
    <name type="scientific">Jiella pelagia</name>
    <dbReference type="NCBI Taxonomy" id="2986949"/>
    <lineage>
        <taxon>Bacteria</taxon>
        <taxon>Pseudomonadati</taxon>
        <taxon>Pseudomonadota</taxon>
        <taxon>Alphaproteobacteria</taxon>
        <taxon>Hyphomicrobiales</taxon>
        <taxon>Aurantimonadaceae</taxon>
        <taxon>Jiella</taxon>
    </lineage>
</organism>
<dbReference type="PANTHER" id="PTHR21234">
    <property type="entry name" value="PURINE NUCLEOSIDE PHOSPHORYLASE"/>
    <property type="match status" value="1"/>
</dbReference>
<evidence type="ECO:0000313" key="3">
    <source>
        <dbReference type="Proteomes" id="UP001164020"/>
    </source>
</evidence>
<accession>A0ABY7BYA4</accession>
<dbReference type="Pfam" id="PF01048">
    <property type="entry name" value="PNP_UDP_1"/>
    <property type="match status" value="1"/>
</dbReference>
<dbReference type="CDD" id="cd09008">
    <property type="entry name" value="MTAN"/>
    <property type="match status" value="1"/>
</dbReference>
<reference evidence="2" key="1">
    <citation type="submission" date="2022-12" db="EMBL/GenBank/DDBJ databases">
        <title>Jiella pelagia sp. nov., isolated from phosphonate enriched culture of Northwest Pacific surface seawater.</title>
        <authorList>
            <person name="Shin D.Y."/>
            <person name="Hwang C.Y."/>
        </authorList>
    </citation>
    <scope>NUCLEOTIDE SEQUENCE</scope>
    <source>
        <strain evidence="2">HL-NP1</strain>
    </source>
</reference>
<dbReference type="InterPro" id="IPR000845">
    <property type="entry name" value="Nucleoside_phosphorylase_d"/>
</dbReference>
<gene>
    <name evidence="2" type="ORF">OH818_26905</name>
</gene>
<dbReference type="Gene3D" id="3.40.50.1580">
    <property type="entry name" value="Nucleoside phosphorylase domain"/>
    <property type="match status" value="1"/>
</dbReference>
<sequence>MPTTPIDAKFAAAVAGIGRWAAAVALAGGLILSPVVGLAAAEDSSAPQAAAGSQVAAPTKGVSRIGVVSAFEPEWQSLKADLANPETVRINGVDFVTGKLAGKNVVLFLSGVSMVNAAMTTQLALDRFGIEAIVFSGIAGGVDPALDIGDVVVAGRWAQYLEAVFARKDGEDWTLPSYAKRAMPNHGMIFPQPVEVRSRRSEATEEMFWFETDRALLDVARQVAEKVELDRCAGKTCLTRAPHVVVGGSGVSGTVFVDNAEFRKYVAEAFDASVLDMESAAVAHVAYANDVPFIAFRSLSDLAGGGEGENEMATFFALASENSARVVKAFVAAMPAHGN</sequence>
<name>A0ABY7BYA4_9HYPH</name>
<dbReference type="InterPro" id="IPR035994">
    <property type="entry name" value="Nucleoside_phosphorylase_sf"/>
</dbReference>
<dbReference type="PANTHER" id="PTHR21234:SF42">
    <property type="entry name" value="PHOSPHORYLASE SUPERFAMILY PROTEIN"/>
    <property type="match status" value="1"/>
</dbReference>